<evidence type="ECO:0000313" key="1">
    <source>
        <dbReference type="EMBL" id="MPM99635.1"/>
    </source>
</evidence>
<dbReference type="AlphaFoldDB" id="A0A645EDX9"/>
<proteinExistence type="predicted"/>
<accession>A0A645EDX9</accession>
<protein>
    <submittedName>
        <fullName evidence="1">Uncharacterized protein</fullName>
    </submittedName>
</protein>
<reference evidence="1" key="1">
    <citation type="submission" date="2019-08" db="EMBL/GenBank/DDBJ databases">
        <authorList>
            <person name="Kucharzyk K."/>
            <person name="Murdoch R.W."/>
            <person name="Higgins S."/>
            <person name="Loffler F."/>
        </authorList>
    </citation>
    <scope>NUCLEOTIDE SEQUENCE</scope>
</reference>
<sequence>MEFARDVHGGTVEIPRGGLDLQRCECGFKAVA</sequence>
<gene>
    <name evidence="1" type="ORF">SDC9_146827</name>
</gene>
<dbReference type="EMBL" id="VSSQ01045727">
    <property type="protein sequence ID" value="MPM99635.1"/>
    <property type="molecule type" value="Genomic_DNA"/>
</dbReference>
<name>A0A645EDX9_9ZZZZ</name>
<organism evidence="1">
    <name type="scientific">bioreactor metagenome</name>
    <dbReference type="NCBI Taxonomy" id="1076179"/>
    <lineage>
        <taxon>unclassified sequences</taxon>
        <taxon>metagenomes</taxon>
        <taxon>ecological metagenomes</taxon>
    </lineage>
</organism>
<comment type="caution">
    <text evidence="1">The sequence shown here is derived from an EMBL/GenBank/DDBJ whole genome shotgun (WGS) entry which is preliminary data.</text>
</comment>